<dbReference type="EMBL" id="BAAAFO010000003">
    <property type="protein sequence ID" value="GAA0253059.1"/>
    <property type="molecule type" value="Genomic_DNA"/>
</dbReference>
<proteinExistence type="predicted"/>
<name>A0ABP3E8H6_9GAMM</name>
<dbReference type="RefSeq" id="WP_343882399.1">
    <property type="nucleotide sequence ID" value="NZ_BAAAFO010000003.1"/>
</dbReference>
<evidence type="ECO:0000313" key="2">
    <source>
        <dbReference type="EMBL" id="GAA0253059.1"/>
    </source>
</evidence>
<protein>
    <submittedName>
        <fullName evidence="2">Uncharacterized protein</fullName>
    </submittedName>
</protein>
<keyword evidence="1" id="KW-0472">Membrane</keyword>
<evidence type="ECO:0000256" key="1">
    <source>
        <dbReference type="SAM" id="Phobius"/>
    </source>
</evidence>
<gene>
    <name evidence="2" type="ORF">GCM10009126_17930</name>
</gene>
<keyword evidence="3" id="KW-1185">Reference proteome</keyword>
<dbReference type="Proteomes" id="UP001500657">
    <property type="component" value="Unassembled WGS sequence"/>
</dbReference>
<reference evidence="3" key="1">
    <citation type="journal article" date="2019" name="Int. J. Syst. Evol. Microbiol.">
        <title>The Global Catalogue of Microorganisms (GCM) 10K type strain sequencing project: providing services to taxonomists for standard genome sequencing and annotation.</title>
        <authorList>
            <consortium name="The Broad Institute Genomics Platform"/>
            <consortium name="The Broad Institute Genome Sequencing Center for Infectious Disease"/>
            <person name="Wu L."/>
            <person name="Ma J."/>
        </authorList>
    </citation>
    <scope>NUCLEOTIDE SEQUENCE [LARGE SCALE GENOMIC DNA]</scope>
    <source>
        <strain evidence="3">JCM 16242</strain>
    </source>
</reference>
<keyword evidence="1" id="KW-0812">Transmembrane</keyword>
<sequence length="208" mass="22172">MTQLTTITIGSRRLEIHRFSGQVTSAEKWSTTEVSGGGGGGVISNGSGYVSNNPVKSKTTNHAQLLVLAPDGEERSLKLENVELAIRPGHWVSLIYAIRSGKQNGPYVAIFNHNTASLDFIPDGADKACIPFGSSLIGGSAFLVGFFGGLIAVIAGHYVLALLLAAPCVAYFVWLGRRRRAFRDQVGALTDELKMRDGAPRVTMAAVK</sequence>
<keyword evidence="1" id="KW-1133">Transmembrane helix</keyword>
<accession>A0ABP3E8H6</accession>
<comment type="caution">
    <text evidence="2">The sequence shown here is derived from an EMBL/GenBank/DDBJ whole genome shotgun (WGS) entry which is preliminary data.</text>
</comment>
<organism evidence="2 3">
    <name type="scientific">Rhodanobacter caeni</name>
    <dbReference type="NCBI Taxonomy" id="657654"/>
    <lineage>
        <taxon>Bacteria</taxon>
        <taxon>Pseudomonadati</taxon>
        <taxon>Pseudomonadota</taxon>
        <taxon>Gammaproteobacteria</taxon>
        <taxon>Lysobacterales</taxon>
        <taxon>Rhodanobacteraceae</taxon>
        <taxon>Rhodanobacter</taxon>
    </lineage>
</organism>
<evidence type="ECO:0000313" key="3">
    <source>
        <dbReference type="Proteomes" id="UP001500657"/>
    </source>
</evidence>
<feature type="transmembrane region" description="Helical" evidence="1">
    <location>
        <begin position="141"/>
        <end position="174"/>
    </location>
</feature>